<dbReference type="AlphaFoldDB" id="A0A0A0LXF7"/>
<gene>
    <name evidence="1" type="ORF">Csa_1G616280</name>
</gene>
<keyword evidence="2" id="KW-1185">Reference proteome</keyword>
<evidence type="ECO:0000313" key="1">
    <source>
        <dbReference type="EMBL" id="KGN66510.1"/>
    </source>
</evidence>
<evidence type="ECO:0000313" key="2">
    <source>
        <dbReference type="Proteomes" id="UP000029981"/>
    </source>
</evidence>
<dbReference type="Proteomes" id="UP000029981">
    <property type="component" value="Chromosome 1"/>
</dbReference>
<protein>
    <submittedName>
        <fullName evidence="1">Uncharacterized protein</fullName>
    </submittedName>
</protein>
<reference evidence="1 2" key="1">
    <citation type="journal article" date="2009" name="Nat. Genet.">
        <title>The genome of the cucumber, Cucumis sativus L.</title>
        <authorList>
            <person name="Huang S."/>
            <person name="Li R."/>
            <person name="Zhang Z."/>
            <person name="Li L."/>
            <person name="Gu X."/>
            <person name="Fan W."/>
            <person name="Lucas W.J."/>
            <person name="Wang X."/>
            <person name="Xie B."/>
            <person name="Ni P."/>
            <person name="Ren Y."/>
            <person name="Zhu H."/>
            <person name="Li J."/>
            <person name="Lin K."/>
            <person name="Jin W."/>
            <person name="Fei Z."/>
            <person name="Li G."/>
            <person name="Staub J."/>
            <person name="Kilian A."/>
            <person name="van der Vossen E.A."/>
            <person name="Wu Y."/>
            <person name="Guo J."/>
            <person name="He J."/>
            <person name="Jia Z."/>
            <person name="Ren Y."/>
            <person name="Tian G."/>
            <person name="Lu Y."/>
            <person name="Ruan J."/>
            <person name="Qian W."/>
            <person name="Wang M."/>
            <person name="Huang Q."/>
            <person name="Li B."/>
            <person name="Xuan Z."/>
            <person name="Cao J."/>
            <person name="Asan"/>
            <person name="Wu Z."/>
            <person name="Zhang J."/>
            <person name="Cai Q."/>
            <person name="Bai Y."/>
            <person name="Zhao B."/>
            <person name="Han Y."/>
            <person name="Li Y."/>
            <person name="Li X."/>
            <person name="Wang S."/>
            <person name="Shi Q."/>
            <person name="Liu S."/>
            <person name="Cho W.K."/>
            <person name="Kim J.Y."/>
            <person name="Xu Y."/>
            <person name="Heller-Uszynska K."/>
            <person name="Miao H."/>
            <person name="Cheng Z."/>
            <person name="Zhang S."/>
            <person name="Wu J."/>
            <person name="Yang Y."/>
            <person name="Kang H."/>
            <person name="Li M."/>
            <person name="Liang H."/>
            <person name="Ren X."/>
            <person name="Shi Z."/>
            <person name="Wen M."/>
            <person name="Jian M."/>
            <person name="Yang H."/>
            <person name="Zhang G."/>
            <person name="Yang Z."/>
            <person name="Chen R."/>
            <person name="Liu S."/>
            <person name="Li J."/>
            <person name="Ma L."/>
            <person name="Liu H."/>
            <person name="Zhou Y."/>
            <person name="Zhao J."/>
            <person name="Fang X."/>
            <person name="Li G."/>
            <person name="Fang L."/>
            <person name="Li Y."/>
            <person name="Liu D."/>
            <person name="Zheng H."/>
            <person name="Zhang Y."/>
            <person name="Qin N."/>
            <person name="Li Z."/>
            <person name="Yang G."/>
            <person name="Yang S."/>
            <person name="Bolund L."/>
            <person name="Kristiansen K."/>
            <person name="Zheng H."/>
            <person name="Li S."/>
            <person name="Zhang X."/>
            <person name="Yang H."/>
            <person name="Wang J."/>
            <person name="Sun R."/>
            <person name="Zhang B."/>
            <person name="Jiang S."/>
            <person name="Wang J."/>
            <person name="Du Y."/>
            <person name="Li S."/>
        </authorList>
    </citation>
    <scope>NUCLEOTIDE SEQUENCE [LARGE SCALE GENOMIC DNA]</scope>
    <source>
        <strain evidence="2">cv. 9930</strain>
    </source>
</reference>
<reference evidence="1 2" key="2">
    <citation type="journal article" date="2009" name="PLoS ONE">
        <title>An integrated genetic and cytogenetic map of the cucumber genome.</title>
        <authorList>
            <person name="Ren Y."/>
            <person name="Zhang Z."/>
            <person name="Liu J."/>
            <person name="Staub J.E."/>
            <person name="Han Y."/>
            <person name="Cheng Z."/>
            <person name="Li X."/>
            <person name="Lu J."/>
            <person name="Miao H."/>
            <person name="Kang H."/>
            <person name="Xie B."/>
            <person name="Gu X."/>
            <person name="Wang X."/>
            <person name="Du Y."/>
            <person name="Jin W."/>
            <person name="Huang S."/>
        </authorList>
    </citation>
    <scope>NUCLEOTIDE SEQUENCE [LARGE SCALE GENOMIC DNA]</scope>
    <source>
        <strain evidence="2">cv. 9930</strain>
    </source>
</reference>
<organism evidence="1 2">
    <name type="scientific">Cucumis sativus</name>
    <name type="common">Cucumber</name>
    <dbReference type="NCBI Taxonomy" id="3659"/>
    <lineage>
        <taxon>Eukaryota</taxon>
        <taxon>Viridiplantae</taxon>
        <taxon>Streptophyta</taxon>
        <taxon>Embryophyta</taxon>
        <taxon>Tracheophyta</taxon>
        <taxon>Spermatophyta</taxon>
        <taxon>Magnoliopsida</taxon>
        <taxon>eudicotyledons</taxon>
        <taxon>Gunneridae</taxon>
        <taxon>Pentapetalae</taxon>
        <taxon>rosids</taxon>
        <taxon>fabids</taxon>
        <taxon>Cucurbitales</taxon>
        <taxon>Cucurbitaceae</taxon>
        <taxon>Benincaseae</taxon>
        <taxon>Cucumis</taxon>
    </lineage>
</organism>
<reference evidence="1 2" key="4">
    <citation type="journal article" date="2011" name="BMC Genomics">
        <title>RNA-Seq improves annotation of protein-coding genes in the cucumber genome.</title>
        <authorList>
            <person name="Li Z."/>
            <person name="Zhang Z."/>
            <person name="Yan P."/>
            <person name="Huang S."/>
            <person name="Fei Z."/>
            <person name="Lin K."/>
        </authorList>
    </citation>
    <scope>NUCLEOTIDE SEQUENCE [LARGE SCALE GENOMIC DNA]</scope>
    <source>
        <strain evidence="2">cv. 9930</strain>
    </source>
</reference>
<name>A0A0A0LXF7_CUCSA</name>
<proteinExistence type="predicted"/>
<accession>A0A0A0LXF7</accession>
<dbReference type="Gramene" id="KGN66510">
    <property type="protein sequence ID" value="KGN66510"/>
    <property type="gene ID" value="Csa_1G616280"/>
</dbReference>
<dbReference type="EMBL" id="CM002922">
    <property type="protein sequence ID" value="KGN66510.1"/>
    <property type="molecule type" value="Genomic_DNA"/>
</dbReference>
<sequence>MVNVGARLSSMTTEDVFIVQFPCQILLGDHSPSLVPSETTFFTVSTLSRPPSFSFCFGQCSLSGETKPLLQPTTTKERPLQLLFRCGPAVSTRSALFFCFFIQQQHYTTPLLVNNRHQLCFLLFRPFGHVPASVQVHFVQWLS</sequence>
<reference evidence="1 2" key="3">
    <citation type="journal article" date="2010" name="BMC Genomics">
        <title>Transcriptome sequencing and comparative analysis of cucumber flowers with different sex types.</title>
        <authorList>
            <person name="Guo S."/>
            <person name="Zheng Y."/>
            <person name="Joung J.G."/>
            <person name="Liu S."/>
            <person name="Zhang Z."/>
            <person name="Crasta O.R."/>
            <person name="Sobral B.W."/>
            <person name="Xu Y."/>
            <person name="Huang S."/>
            <person name="Fei Z."/>
        </authorList>
    </citation>
    <scope>NUCLEOTIDE SEQUENCE [LARGE SCALE GENOMIC DNA]</scope>
    <source>
        <strain evidence="2">cv. 9930</strain>
    </source>
</reference>